<dbReference type="RefSeq" id="WP_049161577.1">
    <property type="nucleotide sequence ID" value="NZ_CABHMU010000031.1"/>
</dbReference>
<organism evidence="1 2">
    <name type="scientific">Lactobacillus gasseri</name>
    <dbReference type="NCBI Taxonomy" id="1596"/>
    <lineage>
        <taxon>Bacteria</taxon>
        <taxon>Bacillati</taxon>
        <taxon>Bacillota</taxon>
        <taxon>Bacilli</taxon>
        <taxon>Lactobacillales</taxon>
        <taxon>Lactobacillaceae</taxon>
        <taxon>Lactobacillus</taxon>
    </lineage>
</organism>
<evidence type="ECO:0000313" key="2">
    <source>
        <dbReference type="Proteomes" id="UP000663932"/>
    </source>
</evidence>
<gene>
    <name evidence="1" type="ORF">J3E67_001365</name>
</gene>
<sequence length="98" mass="11197">MYLDDLLTLISDLHPNFQFFYQTSKTGPLYPISKIQVEGDQCLLFIGKKAKTVTQIMQLLGKLKSTHIPVYVYLNNSNKKAKIFGVQINLEKGQVYTL</sequence>
<dbReference type="AlphaFoldDB" id="A0A1V3Y2C4"/>
<name>A0A1V3Y2C4_LACGS</name>
<reference evidence="1" key="1">
    <citation type="submission" date="2021-03" db="EMBL/GenBank/DDBJ databases">
        <title>Whole genome sequence of Lactobacillus gasseri HL75.</title>
        <authorList>
            <person name="Kim J.-M."/>
            <person name="Chung S.H."/>
            <person name="Kim J.-S."/>
        </authorList>
    </citation>
    <scope>NUCLEOTIDE SEQUENCE</scope>
    <source>
        <strain evidence="1">HL75</strain>
    </source>
</reference>
<dbReference type="Proteomes" id="UP000663932">
    <property type="component" value="Chromosome"/>
</dbReference>
<dbReference type="EMBL" id="CP071801">
    <property type="protein sequence ID" value="QTD66988.1"/>
    <property type="molecule type" value="Genomic_DNA"/>
</dbReference>
<evidence type="ECO:0000313" key="1">
    <source>
        <dbReference type="EMBL" id="QTD66988.1"/>
    </source>
</evidence>
<proteinExistence type="predicted"/>
<protein>
    <submittedName>
        <fullName evidence="1">Uncharacterized protein</fullName>
    </submittedName>
</protein>
<accession>A0A1V3Y2C4</accession>